<evidence type="ECO:0000256" key="2">
    <source>
        <dbReference type="ARBA" id="ARBA00010286"/>
    </source>
</evidence>
<dbReference type="PANTHER" id="PTHR43668">
    <property type="entry name" value="ALLANTOINASE"/>
    <property type="match status" value="1"/>
</dbReference>
<dbReference type="GO" id="GO:0005737">
    <property type="term" value="C:cytoplasm"/>
    <property type="evidence" value="ECO:0007669"/>
    <property type="project" value="TreeGrafter"/>
</dbReference>
<dbReference type="CDD" id="cd01317">
    <property type="entry name" value="DHOase_IIa"/>
    <property type="match status" value="1"/>
</dbReference>
<evidence type="ECO:0000256" key="1">
    <source>
        <dbReference type="ARBA" id="ARBA00002368"/>
    </source>
</evidence>
<feature type="binding site" evidence="6">
    <location>
        <position position="178"/>
    </location>
    <ligand>
        <name>Zn(2+)</name>
        <dbReference type="ChEBI" id="CHEBI:29105"/>
        <label>2</label>
    </ligand>
</feature>
<dbReference type="InterPro" id="IPR050138">
    <property type="entry name" value="DHOase/Allantoinase_Hydrolase"/>
</dbReference>
<keyword evidence="6" id="KW-0862">Zinc</keyword>
<feature type="binding site" evidence="6">
    <location>
        <position position="59"/>
    </location>
    <ligand>
        <name>Zn(2+)</name>
        <dbReference type="ChEBI" id="CHEBI:29105"/>
        <label>1</label>
    </ligand>
</feature>
<comment type="cofactor">
    <cofactor evidence="6">
        <name>Zn(2+)</name>
        <dbReference type="ChEBI" id="CHEBI:29105"/>
    </cofactor>
    <text evidence="6">Binds 2 Zn(2+) ions per subunit.</text>
</comment>
<evidence type="ECO:0000313" key="8">
    <source>
        <dbReference type="EMBL" id="OAG94169.1"/>
    </source>
</evidence>
<dbReference type="UniPathway" id="UPA00070">
    <property type="reaction ID" value="UER00117"/>
</dbReference>
<dbReference type="HAMAP" id="MF_00220_B">
    <property type="entry name" value="PyrC_classI_B"/>
    <property type="match status" value="1"/>
</dbReference>
<feature type="binding site" evidence="6">
    <location>
        <position position="304"/>
    </location>
    <ligand>
        <name>Zn(2+)</name>
        <dbReference type="ChEBI" id="CHEBI:29105"/>
        <label>1</label>
    </ligand>
</feature>
<feature type="binding site" evidence="6">
    <location>
        <position position="151"/>
    </location>
    <ligand>
        <name>Zn(2+)</name>
        <dbReference type="ChEBI" id="CHEBI:29105"/>
        <label>2</label>
    </ligand>
</feature>
<dbReference type="GO" id="GO:0006145">
    <property type="term" value="P:purine nucleobase catabolic process"/>
    <property type="evidence" value="ECO:0007669"/>
    <property type="project" value="TreeGrafter"/>
</dbReference>
<dbReference type="GO" id="GO:0008270">
    <property type="term" value="F:zinc ion binding"/>
    <property type="evidence" value="ECO:0007669"/>
    <property type="project" value="UniProtKB-UniRule"/>
</dbReference>
<dbReference type="EC" id="3.5.2.3" evidence="6"/>
<feature type="binding site" evidence="6">
    <location>
        <begin position="61"/>
        <end position="63"/>
    </location>
    <ligand>
        <name>substrate</name>
    </ligand>
</feature>
<comment type="catalytic activity">
    <reaction evidence="6">
        <text>(S)-dihydroorotate + H2O = N-carbamoyl-L-aspartate + H(+)</text>
        <dbReference type="Rhea" id="RHEA:24296"/>
        <dbReference type="ChEBI" id="CHEBI:15377"/>
        <dbReference type="ChEBI" id="CHEBI:15378"/>
        <dbReference type="ChEBI" id="CHEBI:30864"/>
        <dbReference type="ChEBI" id="CHEBI:32814"/>
        <dbReference type="EC" id="3.5.2.3"/>
    </reaction>
</comment>
<dbReference type="Proteomes" id="UP000077421">
    <property type="component" value="Unassembled WGS sequence"/>
</dbReference>
<dbReference type="SUPFAM" id="SSF51556">
    <property type="entry name" value="Metallo-dependent hydrolases"/>
    <property type="match status" value="1"/>
</dbReference>
<dbReference type="EMBL" id="LSUQ01000014">
    <property type="protein sequence ID" value="OAG94169.1"/>
    <property type="molecule type" value="Genomic_DNA"/>
</dbReference>
<dbReference type="Gene3D" id="3.20.20.140">
    <property type="entry name" value="Metal-dependent hydrolases"/>
    <property type="match status" value="1"/>
</dbReference>
<evidence type="ECO:0000313" key="10">
    <source>
        <dbReference type="Proteomes" id="UP000077421"/>
    </source>
</evidence>
<dbReference type="PANTHER" id="PTHR43668:SF2">
    <property type="entry name" value="ALLANTOINASE"/>
    <property type="match status" value="1"/>
</dbReference>
<keyword evidence="4 6" id="KW-0378">Hydrolase</keyword>
<dbReference type="GO" id="GO:0044205">
    <property type="term" value="P:'de novo' UMP biosynthetic process"/>
    <property type="evidence" value="ECO:0007669"/>
    <property type="project" value="UniProtKB-UniRule"/>
</dbReference>
<comment type="pathway">
    <text evidence="6">Pyrimidine metabolism; UMP biosynthesis via de novo pathway; (S)-dihydroorotate from bicarbonate: step 3/3.</text>
</comment>
<dbReference type="AlphaFoldDB" id="A0A162UK61"/>
<dbReference type="InterPro" id="IPR024403">
    <property type="entry name" value="DHOase_cat"/>
</dbReference>
<evidence type="ECO:0000313" key="11">
    <source>
        <dbReference type="Proteomes" id="UP000190229"/>
    </source>
</evidence>
<comment type="caution">
    <text evidence="8">The sequence shown here is derived from an EMBL/GenBank/DDBJ whole genome shotgun (WGS) entry which is preliminary data.</text>
</comment>
<reference evidence="9 11" key="2">
    <citation type="submission" date="2017-02" db="EMBL/GenBank/DDBJ databases">
        <title>Draft genome of Acidibacillus ferrooxidans Huett2.</title>
        <authorList>
            <person name="Schopf S."/>
        </authorList>
    </citation>
    <scope>NUCLEOTIDE SEQUENCE [LARGE SCALE GENOMIC DNA]</scope>
    <source>
        <strain evidence="9 11">Huett2</strain>
    </source>
</reference>
<dbReference type="RefSeq" id="WP_067563482.1">
    <property type="nucleotide sequence ID" value="NZ_LSUQ01000014.1"/>
</dbReference>
<dbReference type="OrthoDB" id="9765462at2"/>
<evidence type="ECO:0000313" key="9">
    <source>
        <dbReference type="EMBL" id="OPG16198.1"/>
    </source>
</evidence>
<evidence type="ECO:0000256" key="5">
    <source>
        <dbReference type="ARBA" id="ARBA00022975"/>
    </source>
</evidence>
<feature type="domain" description="Dihydroorotase catalytic" evidence="7">
    <location>
        <begin position="49"/>
        <end position="235"/>
    </location>
</feature>
<dbReference type="InterPro" id="IPR011059">
    <property type="entry name" value="Metal-dep_hydrolase_composite"/>
</dbReference>
<evidence type="ECO:0000259" key="7">
    <source>
        <dbReference type="Pfam" id="PF12890"/>
    </source>
</evidence>
<evidence type="ECO:0000256" key="6">
    <source>
        <dbReference type="HAMAP-Rule" id="MF_00220"/>
    </source>
</evidence>
<dbReference type="NCBIfam" id="TIGR00857">
    <property type="entry name" value="pyrC_multi"/>
    <property type="match status" value="1"/>
</dbReference>
<dbReference type="Pfam" id="PF12890">
    <property type="entry name" value="DHOase"/>
    <property type="match status" value="1"/>
</dbReference>
<dbReference type="Gene3D" id="2.30.40.10">
    <property type="entry name" value="Urease, subunit C, domain 1"/>
    <property type="match status" value="1"/>
</dbReference>
<dbReference type="SUPFAM" id="SSF51338">
    <property type="entry name" value="Composite domain of metallo-dependent hydrolases"/>
    <property type="match status" value="1"/>
</dbReference>
<dbReference type="InterPro" id="IPR002195">
    <property type="entry name" value="Dihydroorotase_CS"/>
</dbReference>
<dbReference type="GO" id="GO:0004151">
    <property type="term" value="F:dihydroorotase activity"/>
    <property type="evidence" value="ECO:0007669"/>
    <property type="project" value="UniProtKB-UniRule"/>
</dbReference>
<evidence type="ECO:0000256" key="3">
    <source>
        <dbReference type="ARBA" id="ARBA00022723"/>
    </source>
</evidence>
<feature type="binding site" evidence="6">
    <location>
        <position position="151"/>
    </location>
    <ligand>
        <name>Zn(2+)</name>
        <dbReference type="ChEBI" id="CHEBI:29105"/>
        <label>1</label>
    </ligand>
</feature>
<name>A0A162UK61_9BACL</name>
<gene>
    <name evidence="6" type="primary">pyrC</name>
    <name evidence="8" type="ORF">AYW79_06550</name>
    <name evidence="9" type="ORF">B2M26_07750</name>
</gene>
<feature type="binding site" evidence="6">
    <location>
        <position position="93"/>
    </location>
    <ligand>
        <name>substrate</name>
    </ligand>
</feature>
<sequence length="431" mass="46272">MRYLIRGGRVLCPDGSLEELDLRIDGDRIVEMGAHLPLTDSQVIDARDRIVLPGLVDPHVHLREPGQTAKETIETGTKAAAAGGFAHVCCMPNTSPVIDTKEIVEAIIEKADSYGYAKVHPIAAITHGLRGETLTDFAALIAAGAVGFTDDGKGVQRADVMRQALLCAKELAVPIVVHAEDETLSRDGHLHDGEVAKELSIKGIPSEAEAVMIARDIVLSEATGGAVHFCHVSPKSAVRVIRDAIRAGIPVTAEVTPHHLLLTQEEALRVGAWGKVNPPLRAATDRAACVEGLIDGTLSMIATDHAPHTAEEKARPIEASPFGFVGLEISFPLMYTAFVHSGIMALGKLVDSMARIPAERFKLHAGILNVGGYADLTLIDPHAFRRVDPETFYSKGRATPFAGRELTGWPTLTIHRGKIVFTRAAKEESIR</sequence>
<feature type="binding site" evidence="6">
    <location>
        <position position="61"/>
    </location>
    <ligand>
        <name>Zn(2+)</name>
        <dbReference type="ChEBI" id="CHEBI:29105"/>
        <label>1</label>
    </ligand>
</feature>
<keyword evidence="5 6" id="KW-0665">Pyrimidine biosynthesis</keyword>
<feature type="binding site" evidence="6">
    <location>
        <position position="277"/>
    </location>
    <ligand>
        <name>substrate</name>
    </ligand>
</feature>
<feature type="binding site" evidence="6">
    <location>
        <begin position="322"/>
        <end position="323"/>
    </location>
    <ligand>
        <name>substrate</name>
    </ligand>
</feature>
<dbReference type="InterPro" id="IPR032466">
    <property type="entry name" value="Metal_Hydrolase"/>
</dbReference>
<proteinExistence type="inferred from homology"/>
<dbReference type="GO" id="GO:0004038">
    <property type="term" value="F:allantoinase activity"/>
    <property type="evidence" value="ECO:0007669"/>
    <property type="project" value="TreeGrafter"/>
</dbReference>
<comment type="similarity">
    <text evidence="2 6">Belongs to the metallo-dependent hydrolases superfamily. DHOase family. Class I DHOase subfamily.</text>
</comment>
<reference evidence="8 10" key="1">
    <citation type="submission" date="2016-02" db="EMBL/GenBank/DDBJ databases">
        <title>Draft genome sequence of Acidibacillus ferrooxidans SLC66.</title>
        <authorList>
            <person name="Oliveira G."/>
            <person name="Nancucheo I."/>
            <person name="Dall'Agnol H."/>
            <person name="Johnson B."/>
            <person name="Oliveira R."/>
            <person name="Nunes G.L."/>
            <person name="Tzotzos G."/>
            <person name="Orellana S.C."/>
            <person name="Salim A.C."/>
            <person name="Araujo F.M."/>
        </authorList>
    </citation>
    <scope>NUCLEOTIDE SEQUENCE [LARGE SCALE GENOMIC DNA]</scope>
    <source>
        <strain evidence="8 10">SLC66</strain>
    </source>
</reference>
<dbReference type="Proteomes" id="UP000190229">
    <property type="component" value="Unassembled WGS sequence"/>
</dbReference>
<feature type="active site" evidence="6">
    <location>
        <position position="304"/>
    </location>
</feature>
<dbReference type="PROSITE" id="PS00482">
    <property type="entry name" value="DIHYDROOROTASE_1"/>
    <property type="match status" value="1"/>
</dbReference>
<comment type="function">
    <text evidence="1 6">Catalyzes the reversible cyclization of carbamoyl aspartate to dihydroorotate.</text>
</comment>
<dbReference type="PROSITE" id="PS00483">
    <property type="entry name" value="DIHYDROOROTASE_2"/>
    <property type="match status" value="1"/>
</dbReference>
<dbReference type="EMBL" id="MWPS01000021">
    <property type="protein sequence ID" value="OPG16198.1"/>
    <property type="molecule type" value="Genomic_DNA"/>
</dbReference>
<feature type="binding site" evidence="6">
    <location>
        <position position="231"/>
    </location>
    <ligand>
        <name>Zn(2+)</name>
        <dbReference type="ChEBI" id="CHEBI:29105"/>
        <label>2</label>
    </ligand>
</feature>
<keyword evidence="3 6" id="KW-0479">Metal-binding</keyword>
<protein>
    <recommendedName>
        <fullName evidence="6">Dihydroorotase</fullName>
        <shortName evidence="6">DHOase</shortName>
        <ecNumber evidence="6">3.5.2.3</ecNumber>
    </recommendedName>
</protein>
<evidence type="ECO:0000256" key="4">
    <source>
        <dbReference type="ARBA" id="ARBA00022801"/>
    </source>
</evidence>
<accession>A0A162UK61</accession>
<dbReference type="InterPro" id="IPR004722">
    <property type="entry name" value="DHOase"/>
</dbReference>
<keyword evidence="11" id="KW-1185">Reference proteome</keyword>
<feature type="binding site" evidence="6">
    <location>
        <position position="308"/>
    </location>
    <ligand>
        <name>substrate</name>
    </ligand>
</feature>
<organism evidence="8 10">
    <name type="scientific">Ferroacidibacillus organovorans</name>
    <dbReference type="NCBI Taxonomy" id="1765683"/>
    <lineage>
        <taxon>Bacteria</taxon>
        <taxon>Bacillati</taxon>
        <taxon>Bacillota</taxon>
        <taxon>Bacilli</taxon>
        <taxon>Bacillales</taxon>
        <taxon>Alicyclobacillaceae</taxon>
        <taxon>Ferroacidibacillus</taxon>
    </lineage>
</organism>
<dbReference type="STRING" id="1765683.B2M26_07750"/>